<dbReference type="Proteomes" id="UP000320048">
    <property type="component" value="Unassembled WGS sequence"/>
</dbReference>
<dbReference type="Pfam" id="PF06240">
    <property type="entry name" value="COXG"/>
    <property type="match status" value="1"/>
</dbReference>
<organism evidence="1 2">
    <name type="scientific">Candidatus Segetimicrobium genomatis</name>
    <dbReference type="NCBI Taxonomy" id="2569760"/>
    <lineage>
        <taxon>Bacteria</taxon>
        <taxon>Bacillati</taxon>
        <taxon>Candidatus Sysuimicrobiota</taxon>
        <taxon>Candidatus Sysuimicrobiia</taxon>
        <taxon>Candidatus Sysuimicrobiales</taxon>
        <taxon>Candidatus Segetimicrobiaceae</taxon>
        <taxon>Candidatus Segetimicrobium</taxon>
    </lineage>
</organism>
<evidence type="ECO:0000313" key="2">
    <source>
        <dbReference type="Proteomes" id="UP000320048"/>
    </source>
</evidence>
<dbReference type="CDD" id="cd05018">
    <property type="entry name" value="CoxG"/>
    <property type="match status" value="1"/>
</dbReference>
<dbReference type="InterPro" id="IPR023393">
    <property type="entry name" value="START-like_dom_sf"/>
</dbReference>
<comment type="caution">
    <text evidence="1">The sequence shown here is derived from an EMBL/GenBank/DDBJ whole genome shotgun (WGS) entry which is preliminary data.</text>
</comment>
<dbReference type="SUPFAM" id="SSF55961">
    <property type="entry name" value="Bet v1-like"/>
    <property type="match status" value="1"/>
</dbReference>
<evidence type="ECO:0000313" key="1">
    <source>
        <dbReference type="EMBL" id="TMI80861.1"/>
    </source>
</evidence>
<dbReference type="PANTHER" id="PTHR38588:SF1">
    <property type="entry name" value="BLL0334 PROTEIN"/>
    <property type="match status" value="1"/>
</dbReference>
<name>A0A537JBG5_9BACT</name>
<proteinExistence type="predicted"/>
<accession>A0A537JBG5</accession>
<dbReference type="InterPro" id="IPR010419">
    <property type="entry name" value="CO_DH_gsu"/>
</dbReference>
<protein>
    <submittedName>
        <fullName evidence="1">Carbon monoxide dehydrogenase subunit G</fullName>
    </submittedName>
</protein>
<sequence length="147" mass="15216">MRVDGKNTFAAPVETVWKQIIDPAVLRRCTPGLKELKEAGPDTYQATLVIGIAAVKGTYAGTLAITEKRAPTHCKITLDGTGGAGFMKGEGTIDLEPQGGGTLLTWAGDLQVGGLIAGVGQRMLGGIGKMLIGQFFKCLEENLGGGA</sequence>
<gene>
    <name evidence="1" type="ORF">E6H04_07845</name>
</gene>
<dbReference type="PANTHER" id="PTHR38588">
    <property type="entry name" value="BLL0334 PROTEIN"/>
    <property type="match status" value="1"/>
</dbReference>
<dbReference type="EMBL" id="VBAO01000194">
    <property type="protein sequence ID" value="TMI80861.1"/>
    <property type="molecule type" value="Genomic_DNA"/>
</dbReference>
<dbReference type="Gene3D" id="3.30.530.20">
    <property type="match status" value="1"/>
</dbReference>
<reference evidence="1 2" key="1">
    <citation type="journal article" date="2019" name="Nat. Microbiol.">
        <title>Mediterranean grassland soil C-N compound turnover is dependent on rainfall and depth, and is mediated by genomically divergent microorganisms.</title>
        <authorList>
            <person name="Diamond S."/>
            <person name="Andeer P.F."/>
            <person name="Li Z."/>
            <person name="Crits-Christoph A."/>
            <person name="Burstein D."/>
            <person name="Anantharaman K."/>
            <person name="Lane K.R."/>
            <person name="Thomas B.C."/>
            <person name="Pan C."/>
            <person name="Northen T.R."/>
            <person name="Banfield J.F."/>
        </authorList>
    </citation>
    <scope>NUCLEOTIDE SEQUENCE [LARGE SCALE GENOMIC DNA]</scope>
    <source>
        <strain evidence="1">NP_7</strain>
    </source>
</reference>
<dbReference type="AlphaFoldDB" id="A0A537JBG5"/>